<feature type="domain" description="Peptidase S1" evidence="4">
    <location>
        <begin position="12"/>
        <end position="234"/>
    </location>
</feature>
<evidence type="ECO:0000259" key="4">
    <source>
        <dbReference type="PROSITE" id="PS50240"/>
    </source>
</evidence>
<dbReference type="RefSeq" id="WP_207279297.1">
    <property type="nucleotide sequence ID" value="NZ_JAFLEQ010000016.1"/>
</dbReference>
<dbReference type="PROSITE" id="PS50240">
    <property type="entry name" value="TRYPSIN_DOM"/>
    <property type="match status" value="1"/>
</dbReference>
<evidence type="ECO:0000313" key="6">
    <source>
        <dbReference type="Proteomes" id="UP000664332"/>
    </source>
</evidence>
<keyword evidence="3" id="KW-0732">Signal</keyword>
<evidence type="ECO:0000256" key="2">
    <source>
        <dbReference type="ARBA" id="ARBA00023157"/>
    </source>
</evidence>
<dbReference type="GO" id="GO:0004252">
    <property type="term" value="F:serine-type endopeptidase activity"/>
    <property type="evidence" value="ECO:0007669"/>
    <property type="project" value="InterPro"/>
</dbReference>
<feature type="signal peptide" evidence="3">
    <location>
        <begin position="1"/>
        <end position="31"/>
    </location>
</feature>
<dbReference type="Pfam" id="PF00089">
    <property type="entry name" value="Trypsin"/>
    <property type="match status" value="1"/>
</dbReference>
<evidence type="ECO:0000256" key="3">
    <source>
        <dbReference type="SAM" id="SignalP"/>
    </source>
</evidence>
<dbReference type="InterPro" id="IPR001314">
    <property type="entry name" value="Peptidase_S1A"/>
</dbReference>
<dbReference type="SMART" id="SM00020">
    <property type="entry name" value="Tryp_SPc"/>
    <property type="match status" value="1"/>
</dbReference>
<accession>A0A939E0Q9</accession>
<evidence type="ECO:0000256" key="1">
    <source>
        <dbReference type="ARBA" id="ARBA00007664"/>
    </source>
</evidence>
<dbReference type="PANTHER" id="PTHR24276">
    <property type="entry name" value="POLYSERASE-RELATED"/>
    <property type="match status" value="1"/>
</dbReference>
<feature type="chain" id="PRO_5036920818" evidence="3">
    <location>
        <begin position="32"/>
        <end position="284"/>
    </location>
</feature>
<dbReference type="InterPro" id="IPR009003">
    <property type="entry name" value="Peptidase_S1_PA"/>
</dbReference>
<dbReference type="PANTHER" id="PTHR24276:SF98">
    <property type="entry name" value="FI18310P1-RELATED"/>
    <property type="match status" value="1"/>
</dbReference>
<comment type="caution">
    <text evidence="5">The sequence shown here is derived from an EMBL/GenBank/DDBJ whole genome shotgun (WGS) entry which is preliminary data.</text>
</comment>
<dbReference type="InterPro" id="IPR050430">
    <property type="entry name" value="Peptidase_S1"/>
</dbReference>
<dbReference type="InterPro" id="IPR043504">
    <property type="entry name" value="Peptidase_S1_PA_chymotrypsin"/>
</dbReference>
<protein>
    <submittedName>
        <fullName evidence="5">S1 family peptidase</fullName>
    </submittedName>
</protein>
<gene>
    <name evidence="5" type="ORF">JZY06_09445</name>
</gene>
<dbReference type="Proteomes" id="UP000664332">
    <property type="component" value="Unassembled WGS sequence"/>
</dbReference>
<dbReference type="AlphaFoldDB" id="A0A939E0Q9"/>
<sequence length="284" mass="29375">MSFSDKTRYRIAAAGTALAVAAGLGAAPAGALIKATNAVPGPMADSSAHIAIGNMSCTATLITPDTLLTAKHCIGQGNRSFISIGGQHFGEAHQAKSVILHPSVDLALVKLYEPSRMPTVPISGVHLAQGMTGTIIGWGGAVNTPFMPVQQATAEVQRRVVHVPSPEPDAVLIETFIKGGLIQRGDSGGPLFIDGQLAGIASMSNAGDNNSVEGTIGWYVPVAEYLDWIRRHSGAPVPGPIGQPAPLVDAEKFPTYAPQPAPPTLGDTLRRMIPGLPYIPGLSS</sequence>
<proteinExistence type="inferred from homology"/>
<dbReference type="GO" id="GO:0006508">
    <property type="term" value="P:proteolysis"/>
    <property type="evidence" value="ECO:0007669"/>
    <property type="project" value="InterPro"/>
</dbReference>
<organism evidence="5 6">
    <name type="scientific">Corynebacterium mendelii</name>
    <dbReference type="NCBI Taxonomy" id="2765362"/>
    <lineage>
        <taxon>Bacteria</taxon>
        <taxon>Bacillati</taxon>
        <taxon>Actinomycetota</taxon>
        <taxon>Actinomycetes</taxon>
        <taxon>Mycobacteriales</taxon>
        <taxon>Corynebacteriaceae</taxon>
        <taxon>Corynebacterium</taxon>
    </lineage>
</organism>
<dbReference type="PRINTS" id="PR00722">
    <property type="entry name" value="CHYMOTRYPSIN"/>
</dbReference>
<comment type="similarity">
    <text evidence="1">Belongs to the peptidase S1 family.</text>
</comment>
<dbReference type="SUPFAM" id="SSF50494">
    <property type="entry name" value="Trypsin-like serine proteases"/>
    <property type="match status" value="1"/>
</dbReference>
<keyword evidence="6" id="KW-1185">Reference proteome</keyword>
<evidence type="ECO:0000313" key="5">
    <source>
        <dbReference type="EMBL" id="MBN9644830.1"/>
    </source>
</evidence>
<dbReference type="EMBL" id="JAFLEQ010000016">
    <property type="protein sequence ID" value="MBN9644830.1"/>
    <property type="molecule type" value="Genomic_DNA"/>
</dbReference>
<dbReference type="Gene3D" id="2.40.10.10">
    <property type="entry name" value="Trypsin-like serine proteases"/>
    <property type="match status" value="1"/>
</dbReference>
<reference evidence="5" key="1">
    <citation type="submission" date="2021-03" db="EMBL/GenBank/DDBJ databases">
        <authorList>
            <person name="Sun Q."/>
        </authorList>
    </citation>
    <scope>NUCLEOTIDE SEQUENCE</scope>
    <source>
        <strain evidence="5">CCM 8862</strain>
    </source>
</reference>
<name>A0A939E0Q9_9CORY</name>
<keyword evidence="2" id="KW-1015">Disulfide bond</keyword>
<dbReference type="InterPro" id="IPR001254">
    <property type="entry name" value="Trypsin_dom"/>
</dbReference>